<organism evidence="3 4">
    <name type="scientific">Harenicola maris</name>
    <dbReference type="NCBI Taxonomy" id="2841044"/>
    <lineage>
        <taxon>Bacteria</taxon>
        <taxon>Pseudomonadati</taxon>
        <taxon>Pseudomonadota</taxon>
        <taxon>Alphaproteobacteria</taxon>
        <taxon>Rhodobacterales</taxon>
        <taxon>Paracoccaceae</taxon>
        <taxon>Harenicola</taxon>
    </lineage>
</organism>
<dbReference type="EMBL" id="JADQAZ010000001">
    <property type="protein sequence ID" value="MBT0956760.1"/>
    <property type="molecule type" value="Genomic_DNA"/>
</dbReference>
<dbReference type="Gene3D" id="3.40.710.10">
    <property type="entry name" value="DD-peptidase/beta-lactamase superfamily"/>
    <property type="match status" value="1"/>
</dbReference>
<feature type="domain" description="Penicillin-binding protein transpeptidase" evidence="2">
    <location>
        <begin position="41"/>
        <end position="242"/>
    </location>
</feature>
<dbReference type="InterPro" id="IPR001460">
    <property type="entry name" value="PCN-bd_Tpept"/>
</dbReference>
<reference evidence="3 4" key="1">
    <citation type="journal article" date="2021" name="Arch. Microbiol.">
        <title>Harenicola maris gen. nov., sp. nov. isolated from the Sea of Japan shallow sediments.</title>
        <authorList>
            <person name="Romanenko L.A."/>
            <person name="Kurilenko V.V."/>
            <person name="Chernysheva N.Y."/>
            <person name="Tekutyeva L.A."/>
            <person name="Velansky P.V."/>
            <person name="Svetashev V.I."/>
            <person name="Isaeva M.P."/>
        </authorList>
    </citation>
    <scope>NUCLEOTIDE SEQUENCE [LARGE SCALE GENOMIC DNA]</scope>
    <source>
        <strain evidence="3 4">KMM 3653</strain>
    </source>
</reference>
<keyword evidence="1" id="KW-0732">Signal</keyword>
<comment type="caution">
    <text evidence="3">The sequence shown here is derived from an EMBL/GenBank/DDBJ whole genome shotgun (WGS) entry which is preliminary data.</text>
</comment>
<dbReference type="SUPFAM" id="SSF56601">
    <property type="entry name" value="beta-lactamase/transpeptidase-like"/>
    <property type="match status" value="1"/>
</dbReference>
<protein>
    <submittedName>
        <fullName evidence="3">Class D beta-lactamase</fullName>
    </submittedName>
</protein>
<sequence>MRVIATVLTLCAGLGAGAAGAKTLCSLVVEADGGQVLHEAGGCDQRVTPASTFKLALAVMGFDAGALQDAQSPRLPFRKGYAEWGGDNWRQATDPQRWMTYSVVWFSQQITPLIGIPRIEDYLRGFGYGNGDFSGDLGQSNGLERAWLTSSLQISPREQAAFAARLVGYDLPVTREAVDKTVSITYSFSTGQGWQVWGKSGTAYPRTESGRFDYARGWGWFVGWAKRGDRTVSFAYLLQDEARQEVSPGRRAQSELLAGFDAMVAP</sequence>
<dbReference type="AlphaFoldDB" id="A0AAP2CNC1"/>
<gene>
    <name evidence="3" type="primary">blaOXA</name>
    <name evidence="3" type="ORF">IV417_05140</name>
</gene>
<proteinExistence type="predicted"/>
<evidence type="ECO:0000256" key="1">
    <source>
        <dbReference type="SAM" id="SignalP"/>
    </source>
</evidence>
<feature type="chain" id="PRO_5042876818" evidence="1">
    <location>
        <begin position="22"/>
        <end position="266"/>
    </location>
</feature>
<name>A0AAP2CNC1_9RHOB</name>
<accession>A0AAP2CNC1</accession>
<dbReference type="Proteomes" id="UP001315686">
    <property type="component" value="Unassembled WGS sequence"/>
</dbReference>
<feature type="signal peptide" evidence="1">
    <location>
        <begin position="1"/>
        <end position="21"/>
    </location>
</feature>
<keyword evidence="4" id="KW-1185">Reference proteome</keyword>
<dbReference type="RefSeq" id="WP_327792953.1">
    <property type="nucleotide sequence ID" value="NZ_JADQAZ010000001.1"/>
</dbReference>
<evidence type="ECO:0000313" key="4">
    <source>
        <dbReference type="Proteomes" id="UP001315686"/>
    </source>
</evidence>
<evidence type="ECO:0000313" key="3">
    <source>
        <dbReference type="EMBL" id="MBT0956760.1"/>
    </source>
</evidence>
<dbReference type="Pfam" id="PF00905">
    <property type="entry name" value="Transpeptidase"/>
    <property type="match status" value="1"/>
</dbReference>
<evidence type="ECO:0000259" key="2">
    <source>
        <dbReference type="Pfam" id="PF00905"/>
    </source>
</evidence>
<dbReference type="NCBIfam" id="NF000270">
    <property type="entry name" value="bla_class_D_alt"/>
    <property type="match status" value="1"/>
</dbReference>
<dbReference type="InterPro" id="IPR012338">
    <property type="entry name" value="Beta-lactam/transpept-like"/>
</dbReference>
<dbReference type="GO" id="GO:0008658">
    <property type="term" value="F:penicillin binding"/>
    <property type="evidence" value="ECO:0007669"/>
    <property type="project" value="InterPro"/>
</dbReference>